<feature type="domain" description="DUF1731" evidence="3">
    <location>
        <begin position="251"/>
        <end position="297"/>
    </location>
</feature>
<accession>A0ABW1L556</accession>
<comment type="caution">
    <text evidence="4">The sequence shown here is derived from an EMBL/GenBank/DDBJ whole genome shotgun (WGS) entry which is preliminary data.</text>
</comment>
<dbReference type="Pfam" id="PF01370">
    <property type="entry name" value="Epimerase"/>
    <property type="match status" value="1"/>
</dbReference>
<name>A0ABW1L556_9BACL</name>
<dbReference type="Pfam" id="PF08338">
    <property type="entry name" value="DUF1731"/>
    <property type="match status" value="1"/>
</dbReference>
<dbReference type="Gene3D" id="3.40.50.720">
    <property type="entry name" value="NAD(P)-binding Rossmann-like Domain"/>
    <property type="match status" value="1"/>
</dbReference>
<proteinExistence type="inferred from homology"/>
<dbReference type="InterPro" id="IPR001509">
    <property type="entry name" value="Epimerase_deHydtase"/>
</dbReference>
<dbReference type="InterPro" id="IPR013549">
    <property type="entry name" value="DUF1731"/>
</dbReference>
<sequence length="299" mass="33008">MKVAITGGSGFVGQEITKQLTDNGHEVYILTRSPKASNDSVHMVKWLVDGAKPEDQLNGVDAWINLAGASINEGRWTEEQKQKIYDSRMKATDEVLRIFGTVSKKPTVLVNASAIGIYPPSEQATYTEESFSRGSDFLAKTVEDWEKKASEAEKFGTRVAYGRFGIILGKDQGALPLMAMPYKMGVGGKVGSGNQWVSWVHVSDVAKALLYAIENDDFKGPFNVTSPDPKQMTEFGKILGEVLHRPHWLPVPSFALKLALGDKSQLVLEGQRVMPDKLLTHGFKFTYPDLQKALKNIYA</sequence>
<dbReference type="Proteomes" id="UP001596170">
    <property type="component" value="Unassembled WGS sequence"/>
</dbReference>
<keyword evidence="5" id="KW-1185">Reference proteome</keyword>
<evidence type="ECO:0000259" key="2">
    <source>
        <dbReference type="Pfam" id="PF01370"/>
    </source>
</evidence>
<dbReference type="EMBL" id="JBHSRI010000003">
    <property type="protein sequence ID" value="MFC6038621.1"/>
    <property type="molecule type" value="Genomic_DNA"/>
</dbReference>
<protein>
    <submittedName>
        <fullName evidence="4">TIGR01777 family oxidoreductase</fullName>
    </submittedName>
</protein>
<dbReference type="RefSeq" id="WP_377732665.1">
    <property type="nucleotide sequence ID" value="NZ_JBHSRI010000003.1"/>
</dbReference>
<dbReference type="SUPFAM" id="SSF51735">
    <property type="entry name" value="NAD(P)-binding Rossmann-fold domains"/>
    <property type="match status" value="1"/>
</dbReference>
<evidence type="ECO:0000313" key="5">
    <source>
        <dbReference type="Proteomes" id="UP001596170"/>
    </source>
</evidence>
<dbReference type="InterPro" id="IPR010099">
    <property type="entry name" value="SDR39U1"/>
</dbReference>
<comment type="similarity">
    <text evidence="1">Belongs to the NAD(P)-dependent epimerase/dehydratase family. SDR39U1 subfamily.</text>
</comment>
<dbReference type="PANTHER" id="PTHR11092:SF0">
    <property type="entry name" value="EPIMERASE FAMILY PROTEIN SDR39U1"/>
    <property type="match status" value="1"/>
</dbReference>
<dbReference type="InterPro" id="IPR036291">
    <property type="entry name" value="NAD(P)-bd_dom_sf"/>
</dbReference>
<dbReference type="NCBIfam" id="TIGR01777">
    <property type="entry name" value="yfcH"/>
    <property type="match status" value="1"/>
</dbReference>
<gene>
    <name evidence="4" type="ORF">ACFPYN_04040</name>
</gene>
<reference evidence="5" key="1">
    <citation type="journal article" date="2019" name="Int. J. Syst. Evol. Microbiol.">
        <title>The Global Catalogue of Microorganisms (GCM) 10K type strain sequencing project: providing services to taxonomists for standard genome sequencing and annotation.</title>
        <authorList>
            <consortium name="The Broad Institute Genomics Platform"/>
            <consortium name="The Broad Institute Genome Sequencing Center for Infectious Disease"/>
            <person name="Wu L."/>
            <person name="Ma J."/>
        </authorList>
    </citation>
    <scope>NUCLEOTIDE SEQUENCE [LARGE SCALE GENOMIC DNA]</scope>
    <source>
        <strain evidence="5">CCUG 54527</strain>
    </source>
</reference>
<evidence type="ECO:0000256" key="1">
    <source>
        <dbReference type="ARBA" id="ARBA00009353"/>
    </source>
</evidence>
<dbReference type="PANTHER" id="PTHR11092">
    <property type="entry name" value="SUGAR NUCLEOTIDE EPIMERASE RELATED"/>
    <property type="match status" value="1"/>
</dbReference>
<evidence type="ECO:0000313" key="4">
    <source>
        <dbReference type="EMBL" id="MFC6038621.1"/>
    </source>
</evidence>
<feature type="domain" description="NAD-dependent epimerase/dehydratase" evidence="2">
    <location>
        <begin position="3"/>
        <end position="223"/>
    </location>
</feature>
<dbReference type="CDD" id="cd05242">
    <property type="entry name" value="SDR_a8"/>
    <property type="match status" value="1"/>
</dbReference>
<evidence type="ECO:0000259" key="3">
    <source>
        <dbReference type="Pfam" id="PF08338"/>
    </source>
</evidence>
<organism evidence="4 5">
    <name type="scientific">Paenisporosarcina macmurdoensis</name>
    <dbReference type="NCBI Taxonomy" id="212659"/>
    <lineage>
        <taxon>Bacteria</taxon>
        <taxon>Bacillati</taxon>
        <taxon>Bacillota</taxon>
        <taxon>Bacilli</taxon>
        <taxon>Bacillales</taxon>
        <taxon>Caryophanaceae</taxon>
        <taxon>Paenisporosarcina</taxon>
    </lineage>
</organism>